<name>A0A0M2NAV4_9FIRM</name>
<dbReference type="RefSeq" id="WP_046444622.1">
    <property type="nucleotide sequence ID" value="NZ_LAYJ01000131.1"/>
</dbReference>
<dbReference type="Gene3D" id="3.30.559.10">
    <property type="entry name" value="Chloramphenicol acetyltransferase-like domain"/>
    <property type="match status" value="1"/>
</dbReference>
<dbReference type="Proteomes" id="UP000034076">
    <property type="component" value="Unassembled WGS sequence"/>
</dbReference>
<keyword evidence="5" id="KW-0670">Pyruvate</keyword>
<dbReference type="InterPro" id="IPR023213">
    <property type="entry name" value="CAT-like_dom_sf"/>
</dbReference>
<dbReference type="GO" id="GO:0031405">
    <property type="term" value="F:lipoic acid binding"/>
    <property type="evidence" value="ECO:0007669"/>
    <property type="project" value="TreeGrafter"/>
</dbReference>
<reference evidence="5 6" key="1">
    <citation type="submission" date="2015-04" db="EMBL/GenBank/DDBJ databases">
        <title>Draft genome sequence of bacteremic isolate Catabacter hongkongensis type strain HKU16T.</title>
        <authorList>
            <person name="Lau S.K."/>
            <person name="Teng J.L."/>
            <person name="Huang Y."/>
            <person name="Curreem S.O."/>
            <person name="Tsui S.K."/>
            <person name="Woo P.C."/>
        </authorList>
    </citation>
    <scope>NUCLEOTIDE SEQUENCE [LARGE SCALE GENOMIC DNA]</scope>
    <source>
        <strain evidence="5 6">HKU16</strain>
    </source>
</reference>
<organism evidence="5 6">
    <name type="scientific">Christensenella hongkongensis</name>
    <dbReference type="NCBI Taxonomy" id="270498"/>
    <lineage>
        <taxon>Bacteria</taxon>
        <taxon>Bacillati</taxon>
        <taxon>Bacillota</taxon>
        <taxon>Clostridia</taxon>
        <taxon>Christensenellales</taxon>
        <taxon>Christensenellaceae</taxon>
        <taxon>Christensenella</taxon>
    </lineage>
</organism>
<proteinExistence type="predicted"/>
<accession>A0A0M2NAV4</accession>
<dbReference type="PATRIC" id="fig|270498.16.peg.608"/>
<evidence type="ECO:0000259" key="4">
    <source>
        <dbReference type="Pfam" id="PF00198"/>
    </source>
</evidence>
<evidence type="ECO:0000313" key="5">
    <source>
        <dbReference type="EMBL" id="KKI49609.1"/>
    </source>
</evidence>
<dbReference type="OrthoDB" id="9805770at2"/>
<evidence type="ECO:0000256" key="1">
    <source>
        <dbReference type="ARBA" id="ARBA00001938"/>
    </source>
</evidence>
<dbReference type="STRING" id="270498.CHK_2831"/>
<dbReference type="AlphaFoldDB" id="A0A0M2NAV4"/>
<keyword evidence="2 5" id="KW-0808">Transferase</keyword>
<protein>
    <submittedName>
        <fullName evidence="5">Dihydrolipoamide acetyltransferase component of pyruvate dehydrogenase complex</fullName>
        <ecNumber evidence="5">2.3.1.12</ecNumber>
    </submittedName>
</protein>
<evidence type="ECO:0000313" key="6">
    <source>
        <dbReference type="Proteomes" id="UP000034076"/>
    </source>
</evidence>
<comment type="caution">
    <text evidence="5">The sequence shown here is derived from an EMBL/GenBank/DDBJ whole genome shotgun (WGS) entry which is preliminary data.</text>
</comment>
<sequence>MNDRELKLTPLQKAMSRQMLASWTEVPQFQLVAEINCGAVMAFRRLVPYKPSFTTIMVKAMADTLQNHPKLNSAWAGDHIVEHDEVNMGVAVDTPRGLLVPVIRNASNKTLQEIHQEMEEIKEASKEGKFKMDALSGGTFTLSNLGMFNIRSFQAIVNAPQAAILAVSKIADTPVVADGKLEAGKVMSVSLSIDHRVTDGASGARMLQDFVALMEAPQDLG</sequence>
<dbReference type="EC" id="2.3.1.12" evidence="5"/>
<keyword evidence="3 5" id="KW-0012">Acyltransferase</keyword>
<dbReference type="PANTHER" id="PTHR43178:SF5">
    <property type="entry name" value="LIPOAMIDE ACYLTRANSFERASE COMPONENT OF BRANCHED-CHAIN ALPHA-KETO ACID DEHYDROGENASE COMPLEX, MITOCHONDRIAL"/>
    <property type="match status" value="1"/>
</dbReference>
<dbReference type="Pfam" id="PF00198">
    <property type="entry name" value="2-oxoacid_dh"/>
    <property type="match status" value="1"/>
</dbReference>
<evidence type="ECO:0000256" key="3">
    <source>
        <dbReference type="ARBA" id="ARBA00023315"/>
    </source>
</evidence>
<dbReference type="EMBL" id="LAYJ01000131">
    <property type="protein sequence ID" value="KKI49609.1"/>
    <property type="molecule type" value="Genomic_DNA"/>
</dbReference>
<evidence type="ECO:0000256" key="2">
    <source>
        <dbReference type="ARBA" id="ARBA00022679"/>
    </source>
</evidence>
<dbReference type="InterPro" id="IPR050743">
    <property type="entry name" value="2-oxoacid_DH_E2_comp"/>
</dbReference>
<keyword evidence="6" id="KW-1185">Reference proteome</keyword>
<dbReference type="PANTHER" id="PTHR43178">
    <property type="entry name" value="DIHYDROLIPOAMIDE ACETYLTRANSFERASE COMPONENT OF PYRUVATE DEHYDROGENASE COMPLEX"/>
    <property type="match status" value="1"/>
</dbReference>
<gene>
    <name evidence="5" type="ORF">CHK_2831</name>
</gene>
<feature type="domain" description="2-oxoacid dehydrogenase acyltransferase catalytic" evidence="4">
    <location>
        <begin position="3"/>
        <end position="220"/>
    </location>
</feature>
<dbReference type="GO" id="GO:0005737">
    <property type="term" value="C:cytoplasm"/>
    <property type="evidence" value="ECO:0007669"/>
    <property type="project" value="TreeGrafter"/>
</dbReference>
<dbReference type="GO" id="GO:0004742">
    <property type="term" value="F:dihydrolipoyllysine-residue acetyltransferase activity"/>
    <property type="evidence" value="ECO:0007669"/>
    <property type="project" value="UniProtKB-EC"/>
</dbReference>
<dbReference type="SUPFAM" id="SSF52777">
    <property type="entry name" value="CoA-dependent acyltransferases"/>
    <property type="match status" value="1"/>
</dbReference>
<comment type="cofactor">
    <cofactor evidence="1">
        <name>(R)-lipoate</name>
        <dbReference type="ChEBI" id="CHEBI:83088"/>
    </cofactor>
</comment>
<dbReference type="InterPro" id="IPR001078">
    <property type="entry name" value="2-oxoacid_DH_actylTfrase"/>
</dbReference>